<evidence type="ECO:0000313" key="1">
    <source>
        <dbReference type="EMBL" id="ESL05325.1"/>
    </source>
</evidence>
<dbReference type="VEuPathDB" id="TriTrypDB:TRSC58_07031"/>
<dbReference type="Proteomes" id="UP000031737">
    <property type="component" value="Unassembled WGS sequence"/>
</dbReference>
<sequence>MAWASSGTLRSSCGVPSSPWARRTVSATLRRGRPTLISATAGSAMLVWPSLYSHYEMQPSSASGGLGPVALTLSETPQKGRPLNQGLTGPNTIFLLPCSAGKGVDCGEMDQLPQLCASAPHDGIQLSDLRGAGTASVTGSFTVPYVPDSKGYAICVPYCFDATVGCGTSVEMSYTAVTVPAIKFAEANPLTYQLTPAAPQAREKGYMLLRGTDLTAGDAVMVIRDGDTCASKTPSLLKNLELGTLATAGKNVVNMTFVAPELIQETMRGTVCYRRVGKELWSTVLKDPQMQVADFVIEVLQPTGFTVAPEVPYTGRPLSLFFTGKGLNAARDAVILTTSTTCDALASPETTFPCPLSGGTAPQCTAVIDPPSNLGLTLYVCYRKDGVPSYARVRGSVTTQNRNPIFSLRPYPLYAGQKGTLTFWGQGLSLADTIRFISSGSTCADGDPVTTFAVANGVEVTAGKTYKYDVVGTGGQCLQICYRISGYSVWSVARPQVITPVIDKCPPQDLYVSLYNLRYTLPNNPVTARETVTLTLLLTVPSTLKLVRMDDACAVAFCTHGGARITACEVAQNPDDFMSGLSGRRANMLAGAATDKLHYLRLEWGGDIHSRAAARTKRGVHELCV</sequence>
<evidence type="ECO:0000313" key="2">
    <source>
        <dbReference type="Proteomes" id="UP000031737"/>
    </source>
</evidence>
<organism evidence="1 2">
    <name type="scientific">Trypanosoma rangeli SC58</name>
    <dbReference type="NCBI Taxonomy" id="429131"/>
    <lineage>
        <taxon>Eukaryota</taxon>
        <taxon>Discoba</taxon>
        <taxon>Euglenozoa</taxon>
        <taxon>Kinetoplastea</taxon>
        <taxon>Metakinetoplastina</taxon>
        <taxon>Trypanosomatida</taxon>
        <taxon>Trypanosomatidae</taxon>
        <taxon>Trypanosoma</taxon>
        <taxon>Herpetosoma</taxon>
    </lineage>
</organism>
<dbReference type="EMBL" id="AUPL01007031">
    <property type="protein sequence ID" value="ESL05325.1"/>
    <property type="molecule type" value="Genomic_DNA"/>
</dbReference>
<name>A0A061ITK5_TRYRA</name>
<comment type="caution">
    <text evidence="1">The sequence shown here is derived from an EMBL/GenBank/DDBJ whole genome shotgun (WGS) entry which is preliminary data.</text>
</comment>
<proteinExistence type="predicted"/>
<gene>
    <name evidence="1" type="ORF">TRSC58_07031</name>
</gene>
<dbReference type="OrthoDB" id="252919at2759"/>
<reference evidence="1 2" key="1">
    <citation type="submission" date="2013-07" db="EMBL/GenBank/DDBJ databases">
        <authorList>
            <person name="Stoco P.H."/>
            <person name="Wagner G."/>
            <person name="Gerber A."/>
            <person name="Zaha A."/>
            <person name="Thompson C."/>
            <person name="Bartholomeu D.C."/>
            <person name="Luckemeyer D.D."/>
            <person name="Bahia D."/>
            <person name="Loreto E."/>
            <person name="Prestes E.B."/>
            <person name="Lima F.M."/>
            <person name="Rodrigues-Luiz G."/>
            <person name="Vallejo G.A."/>
            <person name="Filho J.F."/>
            <person name="Monteiro K.M."/>
            <person name="Tyler K.M."/>
            <person name="de Almeida L.G."/>
            <person name="Ortiz M.F."/>
            <person name="Siervo M.A."/>
            <person name="de Moraes M.H."/>
            <person name="Cunha O.L."/>
            <person name="Mendonca-Neto R."/>
            <person name="Silva R."/>
            <person name="Teixeira S.M."/>
            <person name="Murta S.M."/>
            <person name="Sincero T.C."/>
            <person name="Mendes T.A."/>
            <person name="Urmenyi T.P."/>
            <person name="Silva V.G."/>
            <person name="da Rocha W.D."/>
            <person name="Andersson B."/>
            <person name="Romanha A.J."/>
            <person name="Steindel M."/>
            <person name="de Vasconcelos A.T."/>
            <person name="Grisard E.C."/>
        </authorList>
    </citation>
    <scope>NUCLEOTIDE SEQUENCE [LARGE SCALE GENOMIC DNA]</scope>
    <source>
        <strain evidence="1 2">SC58</strain>
    </source>
</reference>
<dbReference type="AlphaFoldDB" id="A0A061ITK5"/>
<protein>
    <submittedName>
        <fullName evidence="1">Uncharacterized protein</fullName>
    </submittedName>
</protein>
<accession>A0A061ITK5</accession>
<keyword evidence="2" id="KW-1185">Reference proteome</keyword>